<evidence type="ECO:0000256" key="6">
    <source>
        <dbReference type="ARBA" id="ARBA00047942"/>
    </source>
</evidence>
<evidence type="ECO:0000256" key="7">
    <source>
        <dbReference type="SAM" id="MobiDB-lite"/>
    </source>
</evidence>
<dbReference type="RefSeq" id="WP_023045058.1">
    <property type="nucleotide sequence ID" value="NZ_AXDT01000127.1"/>
</dbReference>
<evidence type="ECO:0000256" key="1">
    <source>
        <dbReference type="ARBA" id="ARBA00006594"/>
    </source>
</evidence>
<comment type="catalytic activity">
    <reaction evidence="6">
        <text>a 2'-deoxyadenosine in DNA + S-adenosyl-L-methionine = an N(6)-methyl-2'-deoxyadenosine in DNA + S-adenosyl-L-homocysteine + H(+)</text>
        <dbReference type="Rhea" id="RHEA:15197"/>
        <dbReference type="Rhea" id="RHEA-COMP:12418"/>
        <dbReference type="Rhea" id="RHEA-COMP:12419"/>
        <dbReference type="ChEBI" id="CHEBI:15378"/>
        <dbReference type="ChEBI" id="CHEBI:57856"/>
        <dbReference type="ChEBI" id="CHEBI:59789"/>
        <dbReference type="ChEBI" id="CHEBI:90615"/>
        <dbReference type="ChEBI" id="CHEBI:90616"/>
        <dbReference type="EC" id="2.1.1.72"/>
    </reaction>
</comment>
<evidence type="ECO:0000313" key="9">
    <source>
        <dbReference type="EMBL" id="ERT12500.1"/>
    </source>
</evidence>
<dbReference type="GO" id="GO:0008170">
    <property type="term" value="F:N-methyltransferase activity"/>
    <property type="evidence" value="ECO:0007669"/>
    <property type="project" value="InterPro"/>
</dbReference>
<keyword evidence="3" id="KW-0489">Methyltransferase</keyword>
<dbReference type="InterPro" id="IPR029063">
    <property type="entry name" value="SAM-dependent_MTases_sf"/>
</dbReference>
<comment type="similarity">
    <text evidence="1">Belongs to the N(4)/N(6)-methyltransferase family.</text>
</comment>
<comment type="caution">
    <text evidence="9">The sequence shown here is derived from an EMBL/GenBank/DDBJ whole genome shotgun (WGS) entry which is preliminary data.</text>
</comment>
<protein>
    <recommendedName>
        <fullName evidence="2">site-specific DNA-methyltransferase (adenine-specific)</fullName>
        <ecNumber evidence="2">2.1.1.72</ecNumber>
    </recommendedName>
</protein>
<keyword evidence="4" id="KW-0808">Transferase</keyword>
<dbReference type="GO" id="GO:0003677">
    <property type="term" value="F:DNA binding"/>
    <property type="evidence" value="ECO:0007669"/>
    <property type="project" value="InterPro"/>
</dbReference>
<dbReference type="Gene3D" id="3.40.50.150">
    <property type="entry name" value="Vaccinia Virus protein VP39"/>
    <property type="match status" value="1"/>
</dbReference>
<feature type="region of interest" description="Disordered" evidence="7">
    <location>
        <begin position="312"/>
        <end position="337"/>
    </location>
</feature>
<dbReference type="InterPro" id="IPR002295">
    <property type="entry name" value="N4/N6-MTase_EcoPI_Mod-like"/>
</dbReference>
<dbReference type="GO" id="GO:0032259">
    <property type="term" value="P:methylation"/>
    <property type="evidence" value="ECO:0007669"/>
    <property type="project" value="UniProtKB-KW"/>
</dbReference>
<sequence length="337" mass="38524">LFRTNQIQKENSFQKDLVSDMDKKKLYSVEYTPSRGKYEGQKIDLFYYNAELFSWLKDTAEIKDNSIVKFSNLTNFWRNEDIPKADIANEGGVKFPRGKKPEQLLKRILEISTNPGDLVLDSFGGSGTTAATAHKMGRKWVLVELGDQCNTHIIPRLKKVIDGEDQTGISKAVNWQGGGGFRYYKLAPSLLEQDRWGRWVISKDYDAAMLAEAICKLEGFTYAPSDTEWWNHGYSTEQDRIYVTTQTLSVEQLEVLSDEVGEDRTLLVCCSAFRCKVDCFPNLTLKKIPKMVLSRCEWGHDDYSLNVENLPMKEKPKEAPQSNQRQADLFDVEGNQD</sequence>
<evidence type="ECO:0000259" key="8">
    <source>
        <dbReference type="Pfam" id="PF01555"/>
    </source>
</evidence>
<evidence type="ECO:0000313" key="10">
    <source>
        <dbReference type="Proteomes" id="UP000017133"/>
    </source>
</evidence>
<evidence type="ECO:0000256" key="5">
    <source>
        <dbReference type="ARBA" id="ARBA00022691"/>
    </source>
</evidence>
<dbReference type="GO" id="GO:0009007">
    <property type="term" value="F:site-specific DNA-methyltransferase (adenine-specific) activity"/>
    <property type="evidence" value="ECO:0007669"/>
    <property type="project" value="UniProtKB-EC"/>
</dbReference>
<dbReference type="PATRIC" id="fig|1389415.4.peg.2737"/>
<feature type="non-terminal residue" evidence="9">
    <location>
        <position position="1"/>
    </location>
</feature>
<dbReference type="Pfam" id="PF01555">
    <property type="entry name" value="N6_N4_Mtase"/>
    <property type="match status" value="1"/>
</dbReference>
<dbReference type="EMBL" id="AXDT01000127">
    <property type="protein sequence ID" value="ERT12500.1"/>
    <property type="molecule type" value="Genomic_DNA"/>
</dbReference>
<feature type="domain" description="DNA methylase N-4/N-6" evidence="8">
    <location>
        <begin position="62"/>
        <end position="148"/>
    </location>
</feature>
<evidence type="ECO:0000256" key="2">
    <source>
        <dbReference type="ARBA" id="ARBA00011900"/>
    </source>
</evidence>
<dbReference type="Proteomes" id="UP000017133">
    <property type="component" value="Unassembled WGS sequence"/>
</dbReference>
<dbReference type="EC" id="2.1.1.72" evidence="2"/>
<organism evidence="9 10">
    <name type="scientific">Photorhabdus temperata J3</name>
    <dbReference type="NCBI Taxonomy" id="1389415"/>
    <lineage>
        <taxon>Bacteria</taxon>
        <taxon>Pseudomonadati</taxon>
        <taxon>Pseudomonadota</taxon>
        <taxon>Gammaproteobacteria</taxon>
        <taxon>Enterobacterales</taxon>
        <taxon>Morganellaceae</taxon>
        <taxon>Photorhabdus</taxon>
    </lineage>
</organism>
<reference evidence="9 10" key="1">
    <citation type="submission" date="2013-10" db="EMBL/GenBank/DDBJ databases">
        <title>Whole Genome Shotgun Sequence of Photorhabdus temperata J3.</title>
        <authorList>
            <person name="Park G.-S."/>
            <person name="Hong S.-J."/>
            <person name="Shin J.-H."/>
        </authorList>
    </citation>
    <scope>NUCLEOTIDE SEQUENCE [LARGE SCALE GENOMIC DNA]</scope>
    <source>
        <strain evidence="9 10">J3</strain>
    </source>
</reference>
<keyword evidence="10" id="KW-1185">Reference proteome</keyword>
<dbReference type="InterPro" id="IPR002941">
    <property type="entry name" value="DNA_methylase_N4/N6"/>
</dbReference>
<evidence type="ECO:0000256" key="4">
    <source>
        <dbReference type="ARBA" id="ARBA00022679"/>
    </source>
</evidence>
<dbReference type="PRINTS" id="PR00506">
    <property type="entry name" value="D21N6MTFRASE"/>
</dbReference>
<accession>U7QZL9</accession>
<proteinExistence type="inferred from homology"/>
<name>U7QZL9_PHOTE</name>
<dbReference type="SUPFAM" id="SSF53335">
    <property type="entry name" value="S-adenosyl-L-methionine-dependent methyltransferases"/>
    <property type="match status" value="1"/>
</dbReference>
<dbReference type="AlphaFoldDB" id="U7QZL9"/>
<gene>
    <name evidence="9" type="ORF">O185_13770</name>
</gene>
<evidence type="ECO:0000256" key="3">
    <source>
        <dbReference type="ARBA" id="ARBA00022603"/>
    </source>
</evidence>
<keyword evidence="5" id="KW-0949">S-adenosyl-L-methionine</keyword>